<reference evidence="1" key="3">
    <citation type="submission" date="2025-09" db="UniProtKB">
        <authorList>
            <consortium name="Ensembl"/>
        </authorList>
    </citation>
    <scope>IDENTIFICATION</scope>
</reference>
<organism evidence="1 2">
    <name type="scientific">Ciona savignyi</name>
    <name type="common">Pacific transparent sea squirt</name>
    <dbReference type="NCBI Taxonomy" id="51511"/>
    <lineage>
        <taxon>Eukaryota</taxon>
        <taxon>Metazoa</taxon>
        <taxon>Chordata</taxon>
        <taxon>Tunicata</taxon>
        <taxon>Ascidiacea</taxon>
        <taxon>Phlebobranchia</taxon>
        <taxon>Cionidae</taxon>
        <taxon>Ciona</taxon>
    </lineage>
</organism>
<dbReference type="AlphaFoldDB" id="H2ZCV6"/>
<name>H2ZCV6_CIOSA</name>
<protein>
    <submittedName>
        <fullName evidence="1">Uncharacterized protein</fullName>
    </submittedName>
</protein>
<reference evidence="1" key="2">
    <citation type="submission" date="2025-08" db="UniProtKB">
        <authorList>
            <consortium name="Ensembl"/>
        </authorList>
    </citation>
    <scope>IDENTIFICATION</scope>
</reference>
<dbReference type="HOGENOM" id="CLU_1643115_0_0_1"/>
<dbReference type="Proteomes" id="UP000007875">
    <property type="component" value="Unassembled WGS sequence"/>
</dbReference>
<evidence type="ECO:0000313" key="1">
    <source>
        <dbReference type="Ensembl" id="ENSCSAVP00000015422.1"/>
    </source>
</evidence>
<proteinExistence type="predicted"/>
<sequence length="161" mass="18385">MILIVSKMLGDNGEVVCPGIAKMRHQRRSKMAAEERSASEKAIESTRKSWAALSNDPEDSYKGRWKMLSDQSGCSSNKEDSAVTPTDRLLISLNMELSRNKNSNQTNDQLQNESSCLLWHNPSISWKGKRLQWPEEFKWCVYCMRKSNGHNTGRHNPTIIE</sequence>
<accession>H2ZCV6</accession>
<keyword evidence="2" id="KW-1185">Reference proteome</keyword>
<dbReference type="Ensembl" id="ENSCSAVT00000015600.1">
    <property type="protein sequence ID" value="ENSCSAVP00000015422.1"/>
    <property type="gene ID" value="ENSCSAVG00000009047.1"/>
</dbReference>
<dbReference type="InParanoid" id="H2ZCV6"/>
<evidence type="ECO:0000313" key="2">
    <source>
        <dbReference type="Proteomes" id="UP000007875"/>
    </source>
</evidence>
<reference evidence="2" key="1">
    <citation type="submission" date="2003-08" db="EMBL/GenBank/DDBJ databases">
        <authorList>
            <person name="Birren B."/>
            <person name="Nusbaum C."/>
            <person name="Abebe A."/>
            <person name="Abouelleil A."/>
            <person name="Adekoya E."/>
            <person name="Ait-zahra M."/>
            <person name="Allen N."/>
            <person name="Allen T."/>
            <person name="An P."/>
            <person name="Anderson M."/>
            <person name="Anderson S."/>
            <person name="Arachchi H."/>
            <person name="Armbruster J."/>
            <person name="Bachantsang P."/>
            <person name="Baldwin J."/>
            <person name="Barry A."/>
            <person name="Bayul T."/>
            <person name="Blitshsteyn B."/>
            <person name="Bloom T."/>
            <person name="Blye J."/>
            <person name="Boguslavskiy L."/>
            <person name="Borowsky M."/>
            <person name="Boukhgalter B."/>
            <person name="Brunache A."/>
            <person name="Butler J."/>
            <person name="Calixte N."/>
            <person name="Calvo S."/>
            <person name="Camarata J."/>
            <person name="Campo K."/>
            <person name="Chang J."/>
            <person name="Cheshatsang Y."/>
            <person name="Citroen M."/>
            <person name="Collymore A."/>
            <person name="Considine T."/>
            <person name="Cook A."/>
            <person name="Cooke P."/>
            <person name="Corum B."/>
            <person name="Cuomo C."/>
            <person name="David R."/>
            <person name="Dawoe T."/>
            <person name="Degray S."/>
            <person name="Dodge S."/>
            <person name="Dooley K."/>
            <person name="Dorje P."/>
            <person name="Dorjee K."/>
            <person name="Dorris L."/>
            <person name="Duffey N."/>
            <person name="Dupes A."/>
            <person name="Elkins T."/>
            <person name="Engels R."/>
            <person name="Erickson J."/>
            <person name="Farina A."/>
            <person name="Faro S."/>
            <person name="Ferreira P."/>
            <person name="Fischer H."/>
            <person name="Fitzgerald M."/>
            <person name="Foley K."/>
            <person name="Gage D."/>
            <person name="Galagan J."/>
            <person name="Gearin G."/>
            <person name="Gnerre S."/>
            <person name="Gnirke A."/>
            <person name="Goyette A."/>
            <person name="Graham J."/>
            <person name="Grandbois E."/>
            <person name="Gyaltsen K."/>
            <person name="Hafez N."/>
            <person name="Hagopian D."/>
            <person name="Hagos B."/>
            <person name="Hall J."/>
            <person name="Hatcher B."/>
            <person name="Heller A."/>
            <person name="Higgins H."/>
            <person name="Honan T."/>
            <person name="Horn A."/>
            <person name="Houde N."/>
            <person name="Hughes L."/>
            <person name="Hulme W."/>
            <person name="Husby E."/>
            <person name="Iliev I."/>
            <person name="Jaffe D."/>
            <person name="Jones C."/>
            <person name="Kamal M."/>
            <person name="Kamat A."/>
            <person name="Kamvysselis M."/>
            <person name="Karlsson E."/>
            <person name="Kells C."/>
            <person name="Kieu A."/>
            <person name="Kisner P."/>
            <person name="Kodira C."/>
            <person name="Kulbokas E."/>
            <person name="Labutti K."/>
            <person name="Lama D."/>
            <person name="Landers T."/>
            <person name="Leger J."/>
            <person name="Levine S."/>
            <person name="Lewis D."/>
            <person name="Lewis T."/>
            <person name="Lindblad-toh K."/>
            <person name="Liu X."/>
            <person name="Lokyitsang T."/>
            <person name="Lokyitsang Y."/>
            <person name="Lucien O."/>
            <person name="Lui A."/>
            <person name="Ma L.J."/>
            <person name="Mabbitt R."/>
            <person name="Macdonald J."/>
            <person name="Maclean C."/>
            <person name="Major J."/>
            <person name="Manning J."/>
            <person name="Marabella R."/>
            <person name="Maru K."/>
            <person name="Matthews C."/>
            <person name="Mauceli E."/>
            <person name="Mccarthy M."/>
            <person name="Mcdonough S."/>
            <person name="Mcghee T."/>
            <person name="Meldrim J."/>
            <person name="Meneus L."/>
            <person name="Mesirov J."/>
            <person name="Mihalev A."/>
            <person name="Mihova T."/>
            <person name="Mikkelsen T."/>
            <person name="Mlenga V."/>
            <person name="Moru K."/>
            <person name="Mozes J."/>
            <person name="Mulrain L."/>
            <person name="Munson G."/>
            <person name="Naylor J."/>
            <person name="Newes C."/>
            <person name="Nguyen C."/>
            <person name="Nguyen N."/>
            <person name="Nguyen T."/>
            <person name="Nicol R."/>
            <person name="Nielsen C."/>
            <person name="Nizzari M."/>
            <person name="Norbu C."/>
            <person name="Norbu N."/>
            <person name="O'donnell P."/>
            <person name="Okoawo O."/>
            <person name="O'leary S."/>
            <person name="Omotosho B."/>
            <person name="O'neill K."/>
            <person name="Osman S."/>
            <person name="Parker S."/>
            <person name="Perrin D."/>
            <person name="Phunkhang P."/>
            <person name="Piqani B."/>
            <person name="Purcell S."/>
            <person name="Rachupka T."/>
            <person name="Ramasamy U."/>
            <person name="Rameau R."/>
            <person name="Ray V."/>
            <person name="Raymond C."/>
            <person name="Retta R."/>
            <person name="Richardson S."/>
            <person name="Rise C."/>
            <person name="Rodriguez J."/>
            <person name="Rogers J."/>
            <person name="Rogov P."/>
            <person name="Rutman M."/>
            <person name="Schupbach R."/>
            <person name="Seaman C."/>
            <person name="Settipalli S."/>
            <person name="Sharpe T."/>
            <person name="Sheridan J."/>
            <person name="Sherpa N."/>
            <person name="Shi J."/>
            <person name="Smirnov S."/>
            <person name="Smith C."/>
            <person name="Sougnez C."/>
            <person name="Spencer B."/>
            <person name="Stalker J."/>
            <person name="Stange-thomann N."/>
            <person name="Stavropoulos S."/>
            <person name="Stetson K."/>
            <person name="Stone C."/>
            <person name="Stone S."/>
            <person name="Stubbs M."/>
            <person name="Talamas J."/>
            <person name="Tchuinga P."/>
            <person name="Tenzing P."/>
            <person name="Tesfaye S."/>
            <person name="Theodore J."/>
            <person name="Thoulutsang Y."/>
            <person name="Topham K."/>
            <person name="Towey S."/>
            <person name="Tsamla T."/>
            <person name="Tsomo N."/>
            <person name="Vallee D."/>
            <person name="Vassiliev H."/>
            <person name="Venkataraman V."/>
            <person name="Vinson J."/>
            <person name="Vo A."/>
            <person name="Wade C."/>
            <person name="Wang S."/>
            <person name="Wangchuk T."/>
            <person name="Wangdi T."/>
            <person name="Whittaker C."/>
            <person name="Wilkinson J."/>
            <person name="Wu Y."/>
            <person name="Wyman D."/>
            <person name="Yadav S."/>
            <person name="Yang S."/>
            <person name="Yang X."/>
            <person name="Yeager S."/>
            <person name="Yee E."/>
            <person name="Young G."/>
            <person name="Zainoun J."/>
            <person name="Zembeck L."/>
            <person name="Zimmer A."/>
            <person name="Zody M."/>
            <person name="Lander E."/>
        </authorList>
    </citation>
    <scope>NUCLEOTIDE SEQUENCE [LARGE SCALE GENOMIC DNA]</scope>
</reference>